<sequence>MSDCLALTIAIVGTLAPLFASCDYYNSTLHPPGPTGFIGSIITPTFVKAAKDGEIAQLRLLTTDVKKPKIQKYVEDGGEQVEAFGINYDQPSTLEDALRGVNVLVSVMGAEGDYSKRKTVLLDAACQSGVEVYFPSEWGTNHNRTKRYHPIFEAKSHHHHDAEARGLKVVAVYTGLIIEFCFCKWFGVDSAKNTWVIPGTGNEPCAMTSSADLGPYSLRAVLLSHNEPDRMPSQLEIYSDKGTWNSYADAMEKVSGNPIRREYLSLEQAVKNYDAVKDTLPPHMLGPFLPILTAENAFDHSEDGIKVLNPDHKFFKPKTVAEYALEVDGKPWLNSSPFG</sequence>
<feature type="chain" id="PRO_5004544643" description="NmrA-like domain-containing protein" evidence="3">
    <location>
        <begin position="23"/>
        <end position="339"/>
    </location>
</feature>
<name>S7RUK5_GLOTA</name>
<dbReference type="Gene3D" id="3.90.25.10">
    <property type="entry name" value="UDP-galactose 4-epimerase, domain 1"/>
    <property type="match status" value="1"/>
</dbReference>
<feature type="domain" description="NmrA-like" evidence="4">
    <location>
        <begin position="33"/>
        <end position="281"/>
    </location>
</feature>
<dbReference type="Proteomes" id="UP000030669">
    <property type="component" value="Unassembled WGS sequence"/>
</dbReference>
<dbReference type="InterPro" id="IPR036291">
    <property type="entry name" value="NAD(P)-bd_dom_sf"/>
</dbReference>
<dbReference type="EMBL" id="KB469299">
    <property type="protein sequence ID" value="EPQ56884.1"/>
    <property type="molecule type" value="Genomic_DNA"/>
</dbReference>
<dbReference type="PANTHER" id="PTHR47706:SF9">
    <property type="entry name" value="NMRA-LIKE DOMAIN-CONTAINING PROTEIN-RELATED"/>
    <property type="match status" value="1"/>
</dbReference>
<accession>S7RUK5</accession>
<organism evidence="5 6">
    <name type="scientific">Gloeophyllum trabeum (strain ATCC 11539 / FP-39264 / Madison 617)</name>
    <name type="common">Brown rot fungus</name>
    <dbReference type="NCBI Taxonomy" id="670483"/>
    <lineage>
        <taxon>Eukaryota</taxon>
        <taxon>Fungi</taxon>
        <taxon>Dikarya</taxon>
        <taxon>Basidiomycota</taxon>
        <taxon>Agaricomycotina</taxon>
        <taxon>Agaricomycetes</taxon>
        <taxon>Gloeophyllales</taxon>
        <taxon>Gloeophyllaceae</taxon>
        <taxon>Gloeophyllum</taxon>
    </lineage>
</organism>
<protein>
    <recommendedName>
        <fullName evidence="4">NmrA-like domain-containing protein</fullName>
    </recommendedName>
</protein>
<evidence type="ECO:0000259" key="4">
    <source>
        <dbReference type="Pfam" id="PF05368"/>
    </source>
</evidence>
<feature type="signal peptide" evidence="3">
    <location>
        <begin position="1"/>
        <end position="22"/>
    </location>
</feature>
<keyword evidence="1" id="KW-0521">NADP</keyword>
<dbReference type="RefSeq" id="XP_007864079.1">
    <property type="nucleotide sequence ID" value="XM_007865888.1"/>
</dbReference>
<dbReference type="SUPFAM" id="SSF51735">
    <property type="entry name" value="NAD(P)-binding Rossmann-fold domains"/>
    <property type="match status" value="1"/>
</dbReference>
<dbReference type="GO" id="GO:0016491">
    <property type="term" value="F:oxidoreductase activity"/>
    <property type="evidence" value="ECO:0007669"/>
    <property type="project" value="UniProtKB-KW"/>
</dbReference>
<gene>
    <name evidence="5" type="ORF">GLOTRDRAFT_137373</name>
</gene>
<reference evidence="5 6" key="1">
    <citation type="journal article" date="2012" name="Science">
        <title>The Paleozoic origin of enzymatic lignin decomposition reconstructed from 31 fungal genomes.</title>
        <authorList>
            <person name="Floudas D."/>
            <person name="Binder M."/>
            <person name="Riley R."/>
            <person name="Barry K."/>
            <person name="Blanchette R.A."/>
            <person name="Henrissat B."/>
            <person name="Martinez A.T."/>
            <person name="Otillar R."/>
            <person name="Spatafora J.W."/>
            <person name="Yadav J.S."/>
            <person name="Aerts A."/>
            <person name="Benoit I."/>
            <person name="Boyd A."/>
            <person name="Carlson A."/>
            <person name="Copeland A."/>
            <person name="Coutinho P.M."/>
            <person name="de Vries R.P."/>
            <person name="Ferreira P."/>
            <person name="Findley K."/>
            <person name="Foster B."/>
            <person name="Gaskell J."/>
            <person name="Glotzer D."/>
            <person name="Gorecki P."/>
            <person name="Heitman J."/>
            <person name="Hesse C."/>
            <person name="Hori C."/>
            <person name="Igarashi K."/>
            <person name="Jurgens J.A."/>
            <person name="Kallen N."/>
            <person name="Kersten P."/>
            <person name="Kohler A."/>
            <person name="Kuees U."/>
            <person name="Kumar T.K.A."/>
            <person name="Kuo A."/>
            <person name="LaButti K."/>
            <person name="Larrondo L.F."/>
            <person name="Lindquist E."/>
            <person name="Ling A."/>
            <person name="Lombard V."/>
            <person name="Lucas S."/>
            <person name="Lundell T."/>
            <person name="Martin R."/>
            <person name="McLaughlin D.J."/>
            <person name="Morgenstern I."/>
            <person name="Morin E."/>
            <person name="Murat C."/>
            <person name="Nagy L.G."/>
            <person name="Nolan M."/>
            <person name="Ohm R.A."/>
            <person name="Patyshakuliyeva A."/>
            <person name="Rokas A."/>
            <person name="Ruiz-Duenas F.J."/>
            <person name="Sabat G."/>
            <person name="Salamov A."/>
            <person name="Samejima M."/>
            <person name="Schmutz J."/>
            <person name="Slot J.C."/>
            <person name="St John F."/>
            <person name="Stenlid J."/>
            <person name="Sun H."/>
            <person name="Sun S."/>
            <person name="Syed K."/>
            <person name="Tsang A."/>
            <person name="Wiebenga A."/>
            <person name="Young D."/>
            <person name="Pisabarro A."/>
            <person name="Eastwood D.C."/>
            <person name="Martin F."/>
            <person name="Cullen D."/>
            <person name="Grigoriev I.V."/>
            <person name="Hibbett D.S."/>
        </authorList>
    </citation>
    <scope>NUCLEOTIDE SEQUENCE [LARGE SCALE GENOMIC DNA]</scope>
    <source>
        <strain evidence="5 6">ATCC 11539</strain>
    </source>
</reference>
<keyword evidence="6" id="KW-1185">Reference proteome</keyword>
<dbReference type="KEGG" id="gtr:GLOTRDRAFT_137373"/>
<dbReference type="AlphaFoldDB" id="S7RUK5"/>
<dbReference type="OMA" id="QPEWEGK"/>
<keyword evidence="3" id="KW-0732">Signal</keyword>
<dbReference type="GeneID" id="19303741"/>
<evidence type="ECO:0000313" key="6">
    <source>
        <dbReference type="Proteomes" id="UP000030669"/>
    </source>
</evidence>
<dbReference type="PANTHER" id="PTHR47706">
    <property type="entry name" value="NMRA-LIKE FAMILY PROTEIN"/>
    <property type="match status" value="1"/>
</dbReference>
<evidence type="ECO:0000256" key="3">
    <source>
        <dbReference type="SAM" id="SignalP"/>
    </source>
</evidence>
<dbReference type="Gene3D" id="3.40.50.720">
    <property type="entry name" value="NAD(P)-binding Rossmann-like Domain"/>
    <property type="match status" value="1"/>
</dbReference>
<evidence type="ECO:0000256" key="1">
    <source>
        <dbReference type="ARBA" id="ARBA00022857"/>
    </source>
</evidence>
<dbReference type="eggNOG" id="ENOG502S12R">
    <property type="taxonomic scope" value="Eukaryota"/>
</dbReference>
<dbReference type="HOGENOM" id="CLU_058266_0_0_1"/>
<evidence type="ECO:0000256" key="2">
    <source>
        <dbReference type="ARBA" id="ARBA00023002"/>
    </source>
</evidence>
<keyword evidence="2" id="KW-0560">Oxidoreductase</keyword>
<proteinExistence type="predicted"/>
<dbReference type="InterPro" id="IPR008030">
    <property type="entry name" value="NmrA-like"/>
</dbReference>
<evidence type="ECO:0000313" key="5">
    <source>
        <dbReference type="EMBL" id="EPQ56884.1"/>
    </source>
</evidence>
<dbReference type="Pfam" id="PF05368">
    <property type="entry name" value="NmrA"/>
    <property type="match status" value="1"/>
</dbReference>
<dbReference type="OrthoDB" id="9974981at2759"/>
<dbReference type="InterPro" id="IPR051609">
    <property type="entry name" value="NmrA/Isoflavone_reductase-like"/>
</dbReference>